<dbReference type="InterPro" id="IPR036388">
    <property type="entry name" value="WH-like_DNA-bd_sf"/>
</dbReference>
<feature type="domain" description="HTH luxR-type" evidence="1">
    <location>
        <begin position="44"/>
        <end position="101"/>
    </location>
</feature>
<evidence type="ECO:0000313" key="3">
    <source>
        <dbReference type="Proteomes" id="UP001179614"/>
    </source>
</evidence>
<evidence type="ECO:0000259" key="1">
    <source>
        <dbReference type="SMART" id="SM00421"/>
    </source>
</evidence>
<dbReference type="InterPro" id="IPR016032">
    <property type="entry name" value="Sig_transdc_resp-reg_C-effctor"/>
</dbReference>
<gene>
    <name evidence="2" type="ORF">I3J27_17505</name>
</gene>
<protein>
    <submittedName>
        <fullName evidence="2">LuxR C-terminal-related transcriptional regulator</fullName>
    </submittedName>
</protein>
<dbReference type="SUPFAM" id="SSF46894">
    <property type="entry name" value="C-terminal effector domain of the bipartite response regulators"/>
    <property type="match status" value="1"/>
</dbReference>
<dbReference type="InterPro" id="IPR000792">
    <property type="entry name" value="Tscrpt_reg_LuxR_C"/>
</dbReference>
<sequence>MILRERGIFAPLILQGPVGSEPLTPAGSEELAFFLAHMTQAAAIFGLTPAETRVALAVGSETVGGEAANYLNLSQNTVKTHPGNIFAKTGTRGQVELARLLTIIGQLGQRRAPPS</sequence>
<organism evidence="2 3">
    <name type="scientific">Bradyrhizobium xenonodulans</name>
    <dbReference type="NCBI Taxonomy" id="2736875"/>
    <lineage>
        <taxon>Bacteria</taxon>
        <taxon>Pseudomonadati</taxon>
        <taxon>Pseudomonadota</taxon>
        <taxon>Alphaproteobacteria</taxon>
        <taxon>Hyphomicrobiales</taxon>
        <taxon>Nitrobacteraceae</taxon>
        <taxon>Bradyrhizobium</taxon>
    </lineage>
</organism>
<reference evidence="2" key="1">
    <citation type="submission" date="2021-12" db="EMBL/GenBank/DDBJ databases">
        <title>Bradyrhizobium xenonodulans sp. nov.</title>
        <authorList>
            <person name="Claassens R."/>
            <person name="Venter S.N."/>
            <person name="Beukes C.W."/>
            <person name="Stepkowski T."/>
            <person name="Steenkamp E.T."/>
        </authorList>
    </citation>
    <scope>NUCLEOTIDE SEQUENCE</scope>
    <source>
        <strain evidence="2">14AB</strain>
    </source>
</reference>
<dbReference type="RefSeq" id="WP_270171739.1">
    <property type="nucleotide sequence ID" value="NZ_CP089391.1"/>
</dbReference>
<name>A0ABY7MUN6_9BRAD</name>
<dbReference type="Gene3D" id="1.10.10.10">
    <property type="entry name" value="Winged helix-like DNA-binding domain superfamily/Winged helix DNA-binding domain"/>
    <property type="match status" value="1"/>
</dbReference>
<dbReference type="Proteomes" id="UP001179614">
    <property type="component" value="Chromosome"/>
</dbReference>
<evidence type="ECO:0000313" key="2">
    <source>
        <dbReference type="EMBL" id="WBL82132.1"/>
    </source>
</evidence>
<dbReference type="Pfam" id="PF00196">
    <property type="entry name" value="GerE"/>
    <property type="match status" value="1"/>
</dbReference>
<accession>A0ABY7MUN6</accession>
<dbReference type="EMBL" id="CP089391">
    <property type="protein sequence ID" value="WBL82132.1"/>
    <property type="molecule type" value="Genomic_DNA"/>
</dbReference>
<keyword evidence="3" id="KW-1185">Reference proteome</keyword>
<proteinExistence type="predicted"/>
<dbReference type="SMART" id="SM00421">
    <property type="entry name" value="HTH_LUXR"/>
    <property type="match status" value="1"/>
</dbReference>